<proteinExistence type="predicted"/>
<evidence type="ECO:0008006" key="2">
    <source>
        <dbReference type="Google" id="ProtNLM"/>
    </source>
</evidence>
<organism evidence="1">
    <name type="scientific">marine sediment metagenome</name>
    <dbReference type="NCBI Taxonomy" id="412755"/>
    <lineage>
        <taxon>unclassified sequences</taxon>
        <taxon>metagenomes</taxon>
        <taxon>ecological metagenomes</taxon>
    </lineage>
</organism>
<comment type="caution">
    <text evidence="1">The sequence shown here is derived from an EMBL/GenBank/DDBJ whole genome shotgun (WGS) entry which is preliminary data.</text>
</comment>
<reference evidence="1" key="1">
    <citation type="journal article" date="2015" name="Nature">
        <title>Complex archaea that bridge the gap between prokaryotes and eukaryotes.</title>
        <authorList>
            <person name="Spang A."/>
            <person name="Saw J.H."/>
            <person name="Jorgensen S.L."/>
            <person name="Zaremba-Niedzwiedzka K."/>
            <person name="Martijn J."/>
            <person name="Lind A.E."/>
            <person name="van Eijk R."/>
            <person name="Schleper C."/>
            <person name="Guy L."/>
            <person name="Ettema T.J."/>
        </authorList>
    </citation>
    <scope>NUCLEOTIDE SEQUENCE</scope>
</reference>
<gene>
    <name evidence="1" type="ORF">LCGC14_1452470</name>
</gene>
<dbReference type="EMBL" id="LAZR01010017">
    <property type="protein sequence ID" value="KKM69270.1"/>
    <property type="molecule type" value="Genomic_DNA"/>
</dbReference>
<accession>A0A0F9LY62</accession>
<name>A0A0F9LY62_9ZZZZ</name>
<dbReference type="AlphaFoldDB" id="A0A0F9LY62"/>
<sequence>MVENSNFKTSDTALACFLITEHFYLLAIDYSQPRYEYLFRDVTGIQEVSDDFLSGNALTDPYAFSRINKKLMRVIRKQIQWEED</sequence>
<evidence type="ECO:0000313" key="1">
    <source>
        <dbReference type="EMBL" id="KKM69270.1"/>
    </source>
</evidence>
<protein>
    <recommendedName>
        <fullName evidence="2">DUF5659 domain-containing protein</fullName>
    </recommendedName>
</protein>